<keyword evidence="2" id="KW-0325">Glycoprotein</keyword>
<evidence type="ECO:0000259" key="3">
    <source>
        <dbReference type="PROSITE" id="PS51485"/>
    </source>
</evidence>
<reference evidence="4 5" key="1">
    <citation type="journal article" date="2016" name="DNA Res.">
        <title>The draft genome of MD-2 pineapple using hybrid error correction of long reads.</title>
        <authorList>
            <person name="Redwan R.M."/>
            <person name="Saidin A."/>
            <person name="Kumar S.V."/>
        </authorList>
    </citation>
    <scope>NUCLEOTIDE SEQUENCE [LARGE SCALE GENOMIC DNA]</scope>
    <source>
        <strain evidence="5">cv. MD2</strain>
        <tissue evidence="4">Leaf</tissue>
    </source>
</reference>
<proteinExistence type="predicted"/>
<sequence>MGAKLCILRNTGTAALPSDDDEYYNDERVDYSRSFLRKLKPRCLNYLKTEKHKKMICQQHQESMEKEDSTTLEQLLIRSPSIEMMETTGSYSWRLSPKSQLVLAIGALVLFSIDHGGVGVFRGCEATIKGVDHVVGGDPGWEANTDVATWAVNKIFTVGDSIWFAYSAAEERIVEVESKEEFESCKVGNPIRMYTEGLSRVSLENEGSRYFISSSSESCKNGLKLHVNVQPQSKAVREIKGDDAVNRGVAAEGPKPSSCSHFHQGSSLKWFAMAFICFIISLRGL</sequence>
<evidence type="ECO:0000313" key="4">
    <source>
        <dbReference type="EMBL" id="OAY85198.1"/>
    </source>
</evidence>
<organism evidence="4 5">
    <name type="scientific">Ananas comosus</name>
    <name type="common">Pineapple</name>
    <name type="synonym">Ananas ananas</name>
    <dbReference type="NCBI Taxonomy" id="4615"/>
    <lineage>
        <taxon>Eukaryota</taxon>
        <taxon>Viridiplantae</taxon>
        <taxon>Streptophyta</taxon>
        <taxon>Embryophyta</taxon>
        <taxon>Tracheophyta</taxon>
        <taxon>Spermatophyta</taxon>
        <taxon>Magnoliopsida</taxon>
        <taxon>Liliopsida</taxon>
        <taxon>Poales</taxon>
        <taxon>Bromeliaceae</taxon>
        <taxon>Bromelioideae</taxon>
        <taxon>Ananas</taxon>
    </lineage>
</organism>
<dbReference type="PANTHER" id="PTHR33021">
    <property type="entry name" value="BLUE COPPER PROTEIN"/>
    <property type="match status" value="1"/>
</dbReference>
<dbReference type="GO" id="GO:0005886">
    <property type="term" value="C:plasma membrane"/>
    <property type="evidence" value="ECO:0007669"/>
    <property type="project" value="TreeGrafter"/>
</dbReference>
<feature type="domain" description="Phytocyanin" evidence="3">
    <location>
        <begin position="131"/>
        <end position="231"/>
    </location>
</feature>
<dbReference type="FunFam" id="2.60.40.420:FF:000034">
    <property type="entry name" value="Cupredoxin superfamily protein"/>
    <property type="match status" value="1"/>
</dbReference>
<dbReference type="InterPro" id="IPR008972">
    <property type="entry name" value="Cupredoxin"/>
</dbReference>
<dbReference type="Gene3D" id="2.60.40.420">
    <property type="entry name" value="Cupredoxins - blue copper proteins"/>
    <property type="match status" value="1"/>
</dbReference>
<dbReference type="PROSITE" id="PS51485">
    <property type="entry name" value="PHYTOCYANIN"/>
    <property type="match status" value="1"/>
</dbReference>
<dbReference type="InterPro" id="IPR039391">
    <property type="entry name" value="Phytocyanin-like"/>
</dbReference>
<dbReference type="STRING" id="4615.A0A199W7L8"/>
<dbReference type="GO" id="GO:0009055">
    <property type="term" value="F:electron transfer activity"/>
    <property type="evidence" value="ECO:0007669"/>
    <property type="project" value="InterPro"/>
</dbReference>
<name>A0A199W7L8_ANACO</name>
<keyword evidence="1" id="KW-1015">Disulfide bond</keyword>
<evidence type="ECO:0000313" key="5">
    <source>
        <dbReference type="Proteomes" id="UP000092600"/>
    </source>
</evidence>
<dbReference type="CDD" id="cd04216">
    <property type="entry name" value="Phytocyanin"/>
    <property type="match status" value="1"/>
</dbReference>
<dbReference type="EMBL" id="LSRQ01000115">
    <property type="protein sequence ID" value="OAY85198.1"/>
    <property type="molecule type" value="Genomic_DNA"/>
</dbReference>
<evidence type="ECO:0000256" key="2">
    <source>
        <dbReference type="ARBA" id="ARBA00023180"/>
    </source>
</evidence>
<dbReference type="InterPro" id="IPR003245">
    <property type="entry name" value="Phytocyanin_dom"/>
</dbReference>
<protein>
    <submittedName>
        <fullName evidence="4">Umecyanin</fullName>
    </submittedName>
</protein>
<dbReference type="SUPFAM" id="SSF49503">
    <property type="entry name" value="Cupredoxins"/>
    <property type="match status" value="1"/>
</dbReference>
<dbReference type="AlphaFoldDB" id="A0A199W7L8"/>
<accession>A0A199W7L8</accession>
<dbReference type="Pfam" id="PF02298">
    <property type="entry name" value="Cu_bind_like"/>
    <property type="match status" value="1"/>
</dbReference>
<evidence type="ECO:0000256" key="1">
    <source>
        <dbReference type="ARBA" id="ARBA00023157"/>
    </source>
</evidence>
<dbReference type="PANTHER" id="PTHR33021:SF31">
    <property type="entry name" value="OS02G0720100 PROTEIN"/>
    <property type="match status" value="1"/>
</dbReference>
<comment type="caution">
    <text evidence="4">The sequence shown here is derived from an EMBL/GenBank/DDBJ whole genome shotgun (WGS) entry which is preliminary data.</text>
</comment>
<gene>
    <name evidence="4" type="ORF">ACMD2_12756</name>
</gene>
<dbReference type="Proteomes" id="UP000092600">
    <property type="component" value="Unassembled WGS sequence"/>
</dbReference>